<evidence type="ECO:0000313" key="2">
    <source>
        <dbReference type="EMBL" id="KAJ8046732.1"/>
    </source>
</evidence>
<organism evidence="2 3">
    <name type="scientific">Holothuria leucospilota</name>
    <name type="common">Black long sea cucumber</name>
    <name type="synonym">Mertensiothuria leucospilota</name>
    <dbReference type="NCBI Taxonomy" id="206669"/>
    <lineage>
        <taxon>Eukaryota</taxon>
        <taxon>Metazoa</taxon>
        <taxon>Echinodermata</taxon>
        <taxon>Eleutherozoa</taxon>
        <taxon>Echinozoa</taxon>
        <taxon>Holothuroidea</taxon>
        <taxon>Aspidochirotacea</taxon>
        <taxon>Aspidochirotida</taxon>
        <taxon>Holothuriidae</taxon>
        <taxon>Holothuria</taxon>
    </lineage>
</organism>
<gene>
    <name evidence="2" type="ORF">HOLleu_05506</name>
</gene>
<reference evidence="2" key="1">
    <citation type="submission" date="2021-10" db="EMBL/GenBank/DDBJ databases">
        <title>Tropical sea cucumber genome reveals ecological adaptation and Cuvierian tubules defense mechanism.</title>
        <authorList>
            <person name="Chen T."/>
        </authorList>
    </citation>
    <scope>NUCLEOTIDE SEQUENCE</scope>
    <source>
        <strain evidence="2">Nanhai2018</strain>
        <tissue evidence="2">Muscle</tissue>
    </source>
</reference>
<dbReference type="EMBL" id="JAIZAY010000002">
    <property type="protein sequence ID" value="KAJ8046732.1"/>
    <property type="molecule type" value="Genomic_DNA"/>
</dbReference>
<dbReference type="InterPro" id="IPR052789">
    <property type="entry name" value="SSUH2_homolog"/>
</dbReference>
<feature type="region of interest" description="Disordered" evidence="1">
    <location>
        <begin position="29"/>
        <end position="68"/>
    </location>
</feature>
<accession>A0A9Q1CJY2</accession>
<dbReference type="PANTHER" id="PTHR48465">
    <property type="entry name" value="PROTEIN SSUH2 HOMOLOG"/>
    <property type="match status" value="1"/>
</dbReference>
<evidence type="ECO:0000256" key="1">
    <source>
        <dbReference type="SAM" id="MobiDB-lite"/>
    </source>
</evidence>
<proteinExistence type="predicted"/>
<dbReference type="AlphaFoldDB" id="A0A9Q1CJY2"/>
<feature type="region of interest" description="Disordered" evidence="1">
    <location>
        <begin position="1"/>
        <end position="20"/>
    </location>
</feature>
<evidence type="ECO:0000313" key="3">
    <source>
        <dbReference type="Proteomes" id="UP001152320"/>
    </source>
</evidence>
<name>A0A9Q1CJY2_HOLLE</name>
<dbReference type="OrthoDB" id="3355217at2759"/>
<keyword evidence="3" id="KW-1185">Reference proteome</keyword>
<dbReference type="PANTHER" id="PTHR48465:SF1">
    <property type="entry name" value="PROTEIN SSUH2 HOMOLOG"/>
    <property type="match status" value="1"/>
</dbReference>
<sequence>MAESQPLLGRKSLTVQERDHHRQPYLTFTDGICQQGPTRAGNQQGPSTRHQAAWNGQSRGRANVLPPPSLNEDQAREALLSYISSTCCWSAGPAERMVIKDIVPSSTFSYKLETFMESRAIRTVSEPYEGRPIPLVTTRATPDPWEVTVRATSLFENSTQEVEIPNTVSIKSCHECYGKGFQECDECNGRGGDKCTMCNRGDSYRSRHRQIVIHHGHNRVNRNGGDCSFCNGSGRRQACSRCHGNGSTKCSTCKGTSQLRTSVKLTVTRINNTDFIAGEGTGIPLKLIKRARGQVVFEEELSRVNPITHFQDQSINNASSQLIAKHQFQPNKKIIRQRQSVNLVPISQVRCMYKGAPIHYFVYGFDNKVYAPDYPAQCCCTIL</sequence>
<dbReference type="Proteomes" id="UP001152320">
    <property type="component" value="Chromosome 2"/>
</dbReference>
<comment type="caution">
    <text evidence="2">The sequence shown here is derived from an EMBL/GenBank/DDBJ whole genome shotgun (WGS) entry which is preliminary data.</text>
</comment>
<protein>
    <submittedName>
        <fullName evidence="2">Protein SSUH2-like</fullName>
    </submittedName>
</protein>
<feature type="compositionally biased region" description="Polar residues" evidence="1">
    <location>
        <begin position="35"/>
        <end position="60"/>
    </location>
</feature>